<sequence>MNVKVKSREVSSQWGEQLENKQQNPLSDAGRLDGGPLLPSLATKEKDVTVCFVIKTHGPLQRRSAMLTNTGYLPHPPELIRPLTGYALHQTFYQYPHS</sequence>
<evidence type="ECO:0000313" key="2">
    <source>
        <dbReference type="EMBL" id="KAK5875239.1"/>
    </source>
</evidence>
<accession>A0AAN7YFU7</accession>
<dbReference type="EMBL" id="JAULUE010002069">
    <property type="protein sequence ID" value="KAK5875239.1"/>
    <property type="molecule type" value="Genomic_DNA"/>
</dbReference>
<evidence type="ECO:0000256" key="1">
    <source>
        <dbReference type="SAM" id="MobiDB-lite"/>
    </source>
</evidence>
<organism evidence="2 3">
    <name type="scientific">Champsocephalus esox</name>
    <name type="common">pike icefish</name>
    <dbReference type="NCBI Taxonomy" id="159716"/>
    <lineage>
        <taxon>Eukaryota</taxon>
        <taxon>Metazoa</taxon>
        <taxon>Chordata</taxon>
        <taxon>Craniata</taxon>
        <taxon>Vertebrata</taxon>
        <taxon>Euteleostomi</taxon>
        <taxon>Actinopterygii</taxon>
        <taxon>Neopterygii</taxon>
        <taxon>Teleostei</taxon>
        <taxon>Neoteleostei</taxon>
        <taxon>Acanthomorphata</taxon>
        <taxon>Eupercaria</taxon>
        <taxon>Perciformes</taxon>
        <taxon>Notothenioidei</taxon>
        <taxon>Channichthyidae</taxon>
        <taxon>Champsocephalus</taxon>
    </lineage>
</organism>
<evidence type="ECO:0000313" key="3">
    <source>
        <dbReference type="Proteomes" id="UP001335648"/>
    </source>
</evidence>
<feature type="compositionally biased region" description="Polar residues" evidence="1">
    <location>
        <begin position="10"/>
        <end position="26"/>
    </location>
</feature>
<dbReference type="Proteomes" id="UP001335648">
    <property type="component" value="Unassembled WGS sequence"/>
</dbReference>
<reference evidence="2 3" key="1">
    <citation type="journal article" date="2023" name="Mol. Biol. Evol.">
        <title>Genomics of Secondarily Temperate Adaptation in the Only Non-Antarctic Icefish.</title>
        <authorList>
            <person name="Rivera-Colon A.G."/>
            <person name="Rayamajhi N."/>
            <person name="Minhas B.F."/>
            <person name="Madrigal G."/>
            <person name="Bilyk K.T."/>
            <person name="Yoon V."/>
            <person name="Hune M."/>
            <person name="Gregory S."/>
            <person name="Cheng C.H.C."/>
            <person name="Catchen J.M."/>
        </authorList>
    </citation>
    <scope>NUCLEOTIDE SEQUENCE [LARGE SCALE GENOMIC DNA]</scope>
    <source>
        <strain evidence="2">JC2023a</strain>
    </source>
</reference>
<keyword evidence="3" id="KW-1185">Reference proteome</keyword>
<gene>
    <name evidence="2" type="ORF">CesoFtcFv8_027743</name>
</gene>
<feature type="region of interest" description="Disordered" evidence="1">
    <location>
        <begin position="1"/>
        <end position="37"/>
    </location>
</feature>
<dbReference type="AlphaFoldDB" id="A0AAN7YFU7"/>
<protein>
    <submittedName>
        <fullName evidence="2">Uncharacterized protein</fullName>
    </submittedName>
</protein>
<name>A0AAN7YFU7_9TELE</name>
<comment type="caution">
    <text evidence="2">The sequence shown here is derived from an EMBL/GenBank/DDBJ whole genome shotgun (WGS) entry which is preliminary data.</text>
</comment>
<proteinExistence type="predicted"/>